<organism evidence="2 3">
    <name type="scientific">Cereibacter sphaeroides</name>
    <name type="common">Rhodobacter sphaeroides</name>
    <dbReference type="NCBI Taxonomy" id="1063"/>
    <lineage>
        <taxon>Bacteria</taxon>
        <taxon>Pseudomonadati</taxon>
        <taxon>Pseudomonadota</taxon>
        <taxon>Alphaproteobacteria</taxon>
        <taxon>Rhodobacterales</taxon>
        <taxon>Paracoccaceae</taxon>
        <taxon>Cereibacter</taxon>
    </lineage>
</organism>
<dbReference type="Pfam" id="PF13692">
    <property type="entry name" value="Glyco_trans_1_4"/>
    <property type="match status" value="1"/>
</dbReference>
<dbReference type="GO" id="GO:0016757">
    <property type="term" value="F:glycosyltransferase activity"/>
    <property type="evidence" value="ECO:0007669"/>
    <property type="project" value="UniProtKB-ARBA"/>
</dbReference>
<dbReference type="RefSeq" id="WP_119000161.1">
    <property type="nucleotide sequence ID" value="NZ_QWGP01000010.1"/>
</dbReference>
<evidence type="ECO:0000313" key="3">
    <source>
        <dbReference type="Proteomes" id="UP000266305"/>
    </source>
</evidence>
<dbReference type="Gene3D" id="3.40.50.2000">
    <property type="entry name" value="Glycogen Phosphorylase B"/>
    <property type="match status" value="2"/>
</dbReference>
<feature type="domain" description="Glycosyltransferase subfamily 4-like N-terminal" evidence="1">
    <location>
        <begin position="97"/>
        <end position="207"/>
    </location>
</feature>
<name>A0AAX1UKN0_CERSP</name>
<dbReference type="InterPro" id="IPR050194">
    <property type="entry name" value="Glycosyltransferase_grp1"/>
</dbReference>
<reference evidence="2 3" key="1">
    <citation type="submission" date="2018-08" db="EMBL/GenBank/DDBJ databases">
        <title>Draft genome sequence of Rhodobacter sphaeroides FY.</title>
        <authorList>
            <person name="Rayyan A."/>
            <person name="Meyer T.E."/>
            <person name="Kyndt J.A."/>
        </authorList>
    </citation>
    <scope>NUCLEOTIDE SEQUENCE [LARGE SCALE GENOMIC DNA]</scope>
    <source>
        <strain evidence="2 3">FY</strain>
    </source>
</reference>
<dbReference type="AlphaFoldDB" id="A0AAX1UKN0"/>
<dbReference type="Pfam" id="PF13439">
    <property type="entry name" value="Glyco_transf_4"/>
    <property type="match status" value="1"/>
</dbReference>
<evidence type="ECO:0000313" key="2">
    <source>
        <dbReference type="EMBL" id="RHZ94913.1"/>
    </source>
</evidence>
<dbReference type="PANTHER" id="PTHR45947:SF15">
    <property type="entry name" value="TEICHURONIC ACID BIOSYNTHESIS GLYCOSYLTRANSFERASE TUAC-RELATED"/>
    <property type="match status" value="1"/>
</dbReference>
<evidence type="ECO:0000259" key="1">
    <source>
        <dbReference type="Pfam" id="PF13439"/>
    </source>
</evidence>
<accession>A0AAX1UKN0</accession>
<protein>
    <submittedName>
        <fullName evidence="2">Colanic acid biosynthesis glycosyltransferase WcaL</fullName>
    </submittedName>
</protein>
<dbReference type="InterPro" id="IPR028098">
    <property type="entry name" value="Glyco_trans_4-like_N"/>
</dbReference>
<gene>
    <name evidence="2" type="ORF">D1114_10775</name>
</gene>
<dbReference type="Proteomes" id="UP000266305">
    <property type="component" value="Unassembled WGS sequence"/>
</dbReference>
<dbReference type="SUPFAM" id="SSF53756">
    <property type="entry name" value="UDP-Glycosyltransferase/glycogen phosphorylase"/>
    <property type="match status" value="1"/>
</dbReference>
<sequence>MRLGYLVNTYPRASYSFIRREIRALERAGHCIHRFAIRSERPSLAETADLDEDRATEHLVEVPPLRLALSALGWLLLRPRRASRGIRLAARCGTQGGRLRHLVFLVFAAHLARRARTLGLTHIHAHFGGAAASVAMLAEVLGGPRFSFTVHGPDEFDSPVALNLPIKMHRSAFTVAVSSYGRSQLYRWAEPADWRRIHVVHCGIEPEAFPESLPLPASGPRLVAVGRLAEQKGYALLVEAIALAAPRLPDLHLTLVGDGPLRGLIEEMIAERDLARRITLTGWTDETRVRHELAAAQALILPSFAEGLPMVVMEAMAAGRPVIGTLVAGIPELVLPEETGHLVPAGDAQALARAIERLADTPLEVLTEMGRVARLRVLERHDINREASRLAQLIAGVDPRQPAKV</sequence>
<dbReference type="PANTHER" id="PTHR45947">
    <property type="entry name" value="SULFOQUINOVOSYL TRANSFERASE SQD2"/>
    <property type="match status" value="1"/>
</dbReference>
<dbReference type="EMBL" id="QWGP01000010">
    <property type="protein sequence ID" value="RHZ94913.1"/>
    <property type="molecule type" value="Genomic_DNA"/>
</dbReference>
<proteinExistence type="predicted"/>
<comment type="caution">
    <text evidence="2">The sequence shown here is derived from an EMBL/GenBank/DDBJ whole genome shotgun (WGS) entry which is preliminary data.</text>
</comment>